<feature type="compositionally biased region" description="Polar residues" evidence="1">
    <location>
        <begin position="407"/>
        <end position="429"/>
    </location>
</feature>
<dbReference type="SMART" id="SM00409">
    <property type="entry name" value="IG"/>
    <property type="match status" value="1"/>
</dbReference>
<evidence type="ECO:0000256" key="2">
    <source>
        <dbReference type="SAM" id="SignalP"/>
    </source>
</evidence>
<reference evidence="4 5" key="1">
    <citation type="submission" date="2021-05" db="EMBL/GenBank/DDBJ databases">
        <title>Novel Bacillus species.</title>
        <authorList>
            <person name="Liu G."/>
        </authorList>
    </citation>
    <scope>NUCLEOTIDE SEQUENCE [LARGE SCALE GENOMIC DNA]</scope>
    <source>
        <strain evidence="5">FJAT-49780</strain>
    </source>
</reference>
<dbReference type="InterPro" id="IPR013785">
    <property type="entry name" value="Aldolase_TIM"/>
</dbReference>
<evidence type="ECO:0000313" key="4">
    <source>
        <dbReference type="EMBL" id="MBS4197317.1"/>
    </source>
</evidence>
<evidence type="ECO:0000313" key="5">
    <source>
        <dbReference type="Proteomes" id="UP000681414"/>
    </source>
</evidence>
<protein>
    <recommendedName>
        <fullName evidence="3">Ig-like domain-containing protein</fullName>
    </recommendedName>
</protein>
<dbReference type="InterPro" id="IPR017853">
    <property type="entry name" value="GH"/>
</dbReference>
<feature type="signal peptide" evidence="2">
    <location>
        <begin position="1"/>
        <end position="41"/>
    </location>
</feature>
<dbReference type="InterPro" id="IPR003599">
    <property type="entry name" value="Ig_sub"/>
</dbReference>
<dbReference type="InterPro" id="IPR007110">
    <property type="entry name" value="Ig-like_dom"/>
</dbReference>
<keyword evidence="2" id="KW-0732">Signal</keyword>
<dbReference type="PANTHER" id="PTHR35882">
    <property type="entry name" value="PELA"/>
    <property type="match status" value="1"/>
</dbReference>
<evidence type="ECO:0000259" key="3">
    <source>
        <dbReference type="PROSITE" id="PS50835"/>
    </source>
</evidence>
<feature type="chain" id="PRO_5037621521" description="Ig-like domain-containing protein" evidence="2">
    <location>
        <begin position="42"/>
        <end position="809"/>
    </location>
</feature>
<name>A0A942TJR4_9BACI</name>
<proteinExistence type="predicted"/>
<organism evidence="4 5">
    <name type="scientific">Lederbergia citri</name>
    <dbReference type="NCBI Taxonomy" id="2833580"/>
    <lineage>
        <taxon>Bacteria</taxon>
        <taxon>Bacillati</taxon>
        <taxon>Bacillota</taxon>
        <taxon>Bacilli</taxon>
        <taxon>Bacillales</taxon>
        <taxon>Bacillaceae</taxon>
        <taxon>Lederbergia</taxon>
    </lineage>
</organism>
<dbReference type="PANTHER" id="PTHR35882:SF2">
    <property type="entry name" value="PELA"/>
    <property type="match status" value="1"/>
</dbReference>
<dbReference type="EMBL" id="JAGYPG010000004">
    <property type="protein sequence ID" value="MBS4197317.1"/>
    <property type="molecule type" value="Genomic_DNA"/>
</dbReference>
<dbReference type="SUPFAM" id="SSF48726">
    <property type="entry name" value="Immunoglobulin"/>
    <property type="match status" value="1"/>
</dbReference>
<dbReference type="InterPro" id="IPR036179">
    <property type="entry name" value="Ig-like_dom_sf"/>
</dbReference>
<dbReference type="Proteomes" id="UP000681414">
    <property type="component" value="Unassembled WGS sequence"/>
</dbReference>
<sequence length="809" mass="89217">MQHYKISTSSMAVMKRFSKKALSVIIPVLMTLTLLPFSAFADSGAQTTIGGKTVEELQTHINNLYSDETTGTTGRLHRMQAFIQELALHAKLKNPDFKIIPQDGIDLAFKDGVSTNGVDEGILALVDGWGIEGMVGNGPLTTPTTTQQKYIAVKQAGIYVSDTTVVNTQEQLDNYYARAKAWDIIPYPRIGGVLAQSLFPGWRWAVNGDYFWVENPTTIGLSSRIDGTRNVNNLTDAKNYLYNINSRPYDAWDTWDDEEAAVVAEGGDGDRARIYDSYGSGLLVPSVGGQYKPVAGEDGKPADIDGVKALYGDEWDWWWREAGLNVNDGRKTWLEELRNSDYDVIYIDSFYNHRAFPENQTPLTKEEIDSLKVKPDGGKRQVIAYLSIGSAEQNRWYCQDEWTMEDPNNPNTPRSMKAGTTTGSGTSRVYTPAEEGVPTWLAFGYGGNYTEEAIVQWWDPAWRDIIINGGGQYKHKTTGDNTSSIDRIINQGFDGVYLDNVGVYNNSRWPSWETYWTNNGGIPGGSVLSKFTFTYNVADVIDGSVPNTENTVWSADTRVLPNHTNTIPVPKLNLPTGMMANWVVTASKDPAYKVGDVIVNPSSIIAWKDITFKLRLVNIEGVSLSTKAIVRHDGGTLNVTVKTNNAVDLTAVSAELVDSNGNSLNPAISASGEIVSDSAILGLELPFHLPVGTYTVKVTLGNNELKDMSQTFKVNLKPMSFALIPKNQNVNIGDMVIFSAKAAYGDENYTYQWQQLVKGAWTDIANTNSGDYTVKAALSLDNTTYRCVIKDTSGNYLTSKEVTLKVKKK</sequence>
<feature type="domain" description="Ig-like" evidence="3">
    <location>
        <begin position="718"/>
        <end position="803"/>
    </location>
</feature>
<dbReference type="PROSITE" id="PS50835">
    <property type="entry name" value="IG_LIKE"/>
    <property type="match status" value="1"/>
</dbReference>
<dbReference type="SUPFAM" id="SSF51445">
    <property type="entry name" value="(Trans)glycosidases"/>
    <property type="match status" value="1"/>
</dbReference>
<dbReference type="Gene3D" id="2.60.40.10">
    <property type="entry name" value="Immunoglobulins"/>
    <property type="match status" value="1"/>
</dbReference>
<dbReference type="AlphaFoldDB" id="A0A942TJR4"/>
<dbReference type="Gene3D" id="3.20.20.70">
    <property type="entry name" value="Aldolase class I"/>
    <property type="match status" value="2"/>
</dbReference>
<feature type="region of interest" description="Disordered" evidence="1">
    <location>
        <begin position="407"/>
        <end position="430"/>
    </location>
</feature>
<comment type="caution">
    <text evidence="4">The sequence shown here is derived from an EMBL/GenBank/DDBJ whole genome shotgun (WGS) entry which is preliminary data.</text>
</comment>
<gene>
    <name evidence="4" type="ORF">KHA97_19920</name>
</gene>
<dbReference type="InterPro" id="IPR013783">
    <property type="entry name" value="Ig-like_fold"/>
</dbReference>
<accession>A0A942TJR4</accession>
<evidence type="ECO:0000256" key="1">
    <source>
        <dbReference type="SAM" id="MobiDB-lite"/>
    </source>
</evidence>
<keyword evidence="5" id="KW-1185">Reference proteome</keyword>
<dbReference type="RefSeq" id="WP_213126555.1">
    <property type="nucleotide sequence ID" value="NZ_JAGYPG010000004.1"/>
</dbReference>